<evidence type="ECO:0000259" key="1">
    <source>
        <dbReference type="PROSITE" id="PS50995"/>
    </source>
</evidence>
<dbReference type="SUPFAM" id="SSF46785">
    <property type="entry name" value="Winged helix' DNA-binding domain"/>
    <property type="match status" value="1"/>
</dbReference>
<protein>
    <submittedName>
        <fullName evidence="2">HTH-type transcriptional regulator MhqR</fullName>
    </submittedName>
</protein>
<evidence type="ECO:0000313" key="2">
    <source>
        <dbReference type="EMBL" id="SAY43826.1"/>
    </source>
</evidence>
<dbReference type="PRINTS" id="PR00598">
    <property type="entry name" value="HTHMARR"/>
</dbReference>
<accession>A0A1C3HFJ8</accession>
<organism evidence="2">
    <name type="scientific">Serratia marcescens</name>
    <dbReference type="NCBI Taxonomy" id="615"/>
    <lineage>
        <taxon>Bacteria</taxon>
        <taxon>Pseudomonadati</taxon>
        <taxon>Pseudomonadota</taxon>
        <taxon>Gammaproteobacteria</taxon>
        <taxon>Enterobacterales</taxon>
        <taxon>Yersiniaceae</taxon>
        <taxon>Serratia</taxon>
    </lineage>
</organism>
<dbReference type="PROSITE" id="PS50995">
    <property type="entry name" value="HTH_MARR_2"/>
    <property type="match status" value="1"/>
</dbReference>
<dbReference type="EMBL" id="LT575490">
    <property type="protein sequence ID" value="SAY43826.1"/>
    <property type="molecule type" value="Genomic_DNA"/>
</dbReference>
<feature type="domain" description="HTH marR-type" evidence="1">
    <location>
        <begin position="39"/>
        <end position="175"/>
    </location>
</feature>
<reference evidence="2" key="1">
    <citation type="submission" date="2016-05" db="EMBL/GenBank/DDBJ databases">
        <authorList>
            <person name="Cock P.J.A."/>
            <person name="Cock P.J.A."/>
        </authorList>
    </citation>
    <scope>NUCLEOTIDE SEQUENCE</scope>
    <source>
        <strain evidence="2">PWN146_assembly</strain>
    </source>
</reference>
<dbReference type="AlphaFoldDB" id="A0A1C3HFJ8"/>
<sequence>MNCKCKSCKCNNSESHSIPLQLQLQLTGFDEKNDMTDKQPDLWFSFVRAHRAMIRKIEAKLSEAGLPVYAWYDVLWGLESGENGTRRMHELADVLVIERYNLTRLMDRLEKERLVTRFRSDDDRRASFATITEEGKALRKKMWEIYRSVVNTHFLNQFSEEEVARFSDALNNAMQLARE</sequence>
<dbReference type="GO" id="GO:0003700">
    <property type="term" value="F:DNA-binding transcription factor activity"/>
    <property type="evidence" value="ECO:0007669"/>
    <property type="project" value="InterPro"/>
</dbReference>
<dbReference type="GO" id="GO:0006950">
    <property type="term" value="P:response to stress"/>
    <property type="evidence" value="ECO:0007669"/>
    <property type="project" value="TreeGrafter"/>
</dbReference>
<dbReference type="Gene3D" id="1.10.10.10">
    <property type="entry name" value="Winged helix-like DNA-binding domain superfamily/Winged helix DNA-binding domain"/>
    <property type="match status" value="1"/>
</dbReference>
<gene>
    <name evidence="2" type="primary">mhqR</name>
    <name evidence="2" type="ORF">PWN146_02519</name>
</gene>
<dbReference type="PANTHER" id="PTHR33164">
    <property type="entry name" value="TRANSCRIPTIONAL REGULATOR, MARR FAMILY"/>
    <property type="match status" value="1"/>
</dbReference>
<dbReference type="InterPro" id="IPR039422">
    <property type="entry name" value="MarR/SlyA-like"/>
</dbReference>
<dbReference type="InterPro" id="IPR000835">
    <property type="entry name" value="HTH_MarR-typ"/>
</dbReference>
<dbReference type="InterPro" id="IPR036390">
    <property type="entry name" value="WH_DNA-bd_sf"/>
</dbReference>
<dbReference type="SMART" id="SM00347">
    <property type="entry name" value="HTH_MARR"/>
    <property type="match status" value="1"/>
</dbReference>
<name>A0A1C3HFJ8_SERMA</name>
<dbReference type="PANTHER" id="PTHR33164:SF104">
    <property type="entry name" value="TRANSCRIPTIONAL REGULATORY PROTEIN"/>
    <property type="match status" value="1"/>
</dbReference>
<dbReference type="Pfam" id="PF12802">
    <property type="entry name" value="MarR_2"/>
    <property type="match status" value="1"/>
</dbReference>
<proteinExistence type="predicted"/>
<dbReference type="InterPro" id="IPR036388">
    <property type="entry name" value="WH-like_DNA-bd_sf"/>
</dbReference>